<accession>A0A835BLN4</accession>
<sequence>MSQQFIFGGEPSLYAPFRPPQTNQDRESEDEFATPNSAKESSPIINVDSGEDAPRTEKRIFWTQQEDVRMMSFWLLNSTDSTMGADRKNDQYWSDVEVTYNETTPKNRTRNAKQIKDRFHEVNRWTDLFHSAWLKARMVYTSGYSDQKWIEKDHVFYIQDNEKLKLGPFVLMEVWNTVKTEAKWITYNAGLKAARKRKGSCNEKEGENEGETDLDDQDKVADQPRPMGQKLLKN</sequence>
<dbReference type="Proteomes" id="UP000636709">
    <property type="component" value="Unassembled WGS sequence"/>
</dbReference>
<feature type="region of interest" description="Disordered" evidence="1">
    <location>
        <begin position="196"/>
        <end position="234"/>
    </location>
</feature>
<organism evidence="2 3">
    <name type="scientific">Digitaria exilis</name>
    <dbReference type="NCBI Taxonomy" id="1010633"/>
    <lineage>
        <taxon>Eukaryota</taxon>
        <taxon>Viridiplantae</taxon>
        <taxon>Streptophyta</taxon>
        <taxon>Embryophyta</taxon>
        <taxon>Tracheophyta</taxon>
        <taxon>Spermatophyta</taxon>
        <taxon>Magnoliopsida</taxon>
        <taxon>Liliopsida</taxon>
        <taxon>Poales</taxon>
        <taxon>Poaceae</taxon>
        <taxon>PACMAD clade</taxon>
        <taxon>Panicoideae</taxon>
        <taxon>Panicodae</taxon>
        <taxon>Paniceae</taxon>
        <taxon>Anthephorinae</taxon>
        <taxon>Digitaria</taxon>
    </lineage>
</organism>
<protein>
    <recommendedName>
        <fullName evidence="4">Myb-like domain-containing protein</fullName>
    </recommendedName>
</protein>
<dbReference type="AlphaFoldDB" id="A0A835BLN4"/>
<proteinExistence type="predicted"/>
<feature type="region of interest" description="Disordered" evidence="1">
    <location>
        <begin position="1"/>
        <end position="51"/>
    </location>
</feature>
<dbReference type="OrthoDB" id="640386at2759"/>
<evidence type="ECO:0000256" key="1">
    <source>
        <dbReference type="SAM" id="MobiDB-lite"/>
    </source>
</evidence>
<dbReference type="PANTHER" id="PTHR45224">
    <property type="entry name" value="OS01G0527900 PROTEIN-RELATED"/>
    <property type="match status" value="1"/>
</dbReference>
<gene>
    <name evidence="2" type="ORF">HU200_033222</name>
</gene>
<keyword evidence="3" id="KW-1185">Reference proteome</keyword>
<name>A0A835BLN4_9POAL</name>
<comment type="caution">
    <text evidence="2">The sequence shown here is derived from an EMBL/GenBank/DDBJ whole genome shotgun (WGS) entry which is preliminary data.</text>
</comment>
<dbReference type="EMBL" id="JACEFO010001795">
    <property type="protein sequence ID" value="KAF8701894.1"/>
    <property type="molecule type" value="Genomic_DNA"/>
</dbReference>
<evidence type="ECO:0000313" key="2">
    <source>
        <dbReference type="EMBL" id="KAF8701894.1"/>
    </source>
</evidence>
<feature type="compositionally biased region" description="Polar residues" evidence="1">
    <location>
        <begin position="34"/>
        <end position="44"/>
    </location>
</feature>
<evidence type="ECO:0000313" key="3">
    <source>
        <dbReference type="Proteomes" id="UP000636709"/>
    </source>
</evidence>
<reference evidence="2" key="1">
    <citation type="submission" date="2020-07" db="EMBL/GenBank/DDBJ databases">
        <title>Genome sequence and genetic diversity analysis of an under-domesticated orphan crop, white fonio (Digitaria exilis).</title>
        <authorList>
            <person name="Bennetzen J.L."/>
            <person name="Chen S."/>
            <person name="Ma X."/>
            <person name="Wang X."/>
            <person name="Yssel A.E.J."/>
            <person name="Chaluvadi S.R."/>
            <person name="Johnson M."/>
            <person name="Gangashetty P."/>
            <person name="Hamidou F."/>
            <person name="Sanogo M.D."/>
            <person name="Zwaenepoel A."/>
            <person name="Wallace J."/>
            <person name="Van De Peer Y."/>
            <person name="Van Deynze A."/>
        </authorList>
    </citation>
    <scope>NUCLEOTIDE SEQUENCE</scope>
    <source>
        <tissue evidence="2">Leaves</tissue>
    </source>
</reference>
<evidence type="ECO:0008006" key="4">
    <source>
        <dbReference type="Google" id="ProtNLM"/>
    </source>
</evidence>
<dbReference type="PANTHER" id="PTHR45224:SF3">
    <property type="entry name" value="OS11G0506300 PROTEIN"/>
    <property type="match status" value="1"/>
</dbReference>